<dbReference type="Pfam" id="PF01177">
    <property type="entry name" value="Asp_Glu_race"/>
    <property type="match status" value="1"/>
</dbReference>
<dbReference type="PANTHER" id="PTHR21198">
    <property type="entry name" value="GLUTAMATE RACEMASE"/>
    <property type="match status" value="1"/>
</dbReference>
<dbReference type="Proteomes" id="UP000186609">
    <property type="component" value="Chromosome"/>
</dbReference>
<dbReference type="InterPro" id="IPR015942">
    <property type="entry name" value="Asp/Glu/hydantoin_racemase"/>
</dbReference>
<dbReference type="Gene3D" id="3.40.50.1860">
    <property type="match status" value="2"/>
</dbReference>
<reference evidence="3 4" key="1">
    <citation type="submission" date="2017-01" db="EMBL/GenBank/DDBJ databases">
        <authorList>
            <person name="Mah S.A."/>
            <person name="Swanson W.J."/>
            <person name="Moy G.W."/>
            <person name="Vacquier V.D."/>
        </authorList>
    </citation>
    <scope>NUCLEOTIDE SEQUENCE [LARGE SCALE GENOMIC DNA]</scope>
    <source>
        <strain evidence="3 4">DCY110</strain>
    </source>
</reference>
<dbReference type="SUPFAM" id="SSF53681">
    <property type="entry name" value="Aspartate/glutamate racemase"/>
    <property type="match status" value="2"/>
</dbReference>
<evidence type="ECO:0000313" key="3">
    <source>
        <dbReference type="EMBL" id="APW39279.1"/>
    </source>
</evidence>
<proteinExistence type="inferred from homology"/>
<dbReference type="PANTHER" id="PTHR21198:SF7">
    <property type="entry name" value="ASPARTATE-GLUTAMATE RACEMASE FAMILY"/>
    <property type="match status" value="1"/>
</dbReference>
<sequence>MKSPSVVGILGGMGPAAGADFARLFVQACAAHLQALGLPVSDQSFPEHWLAQVPVPDRTAALDAPHAGRAGAHQPLDPMLQALGRLAALGATTVAVACNTAHAWHGLLQQRFPQIEVLHVAHEVAHDLRAQGVREVGLLATAGTYRAGLYDGVLRDAGIACHLPTEAERERLMHGIYHGVKVNDLALARDCFEPVARALAERHGLSTLILGCTEIPLALPAVPGHPRLRCVDPAWVLARALARRAYAGFREERPMLAA</sequence>
<organism evidence="3 4">
    <name type="scientific">Rhodoferax koreensis</name>
    <dbReference type="NCBI Taxonomy" id="1842727"/>
    <lineage>
        <taxon>Bacteria</taxon>
        <taxon>Pseudomonadati</taxon>
        <taxon>Pseudomonadota</taxon>
        <taxon>Betaproteobacteria</taxon>
        <taxon>Burkholderiales</taxon>
        <taxon>Comamonadaceae</taxon>
        <taxon>Rhodoferax</taxon>
    </lineage>
</organism>
<evidence type="ECO:0000313" key="4">
    <source>
        <dbReference type="Proteomes" id="UP000186609"/>
    </source>
</evidence>
<evidence type="ECO:0000256" key="2">
    <source>
        <dbReference type="ARBA" id="ARBA00023235"/>
    </source>
</evidence>
<dbReference type="InterPro" id="IPR018187">
    <property type="entry name" value="Asp/Glu_racemase_AS_1"/>
</dbReference>
<keyword evidence="4" id="KW-1185">Reference proteome</keyword>
<keyword evidence="2" id="KW-0413">Isomerase</keyword>
<dbReference type="STRING" id="1842727.RD110_20375"/>
<dbReference type="InterPro" id="IPR004380">
    <property type="entry name" value="Asp_race"/>
</dbReference>
<protein>
    <submittedName>
        <fullName evidence="3">Aspartate racemase</fullName>
    </submittedName>
</protein>
<dbReference type="PROSITE" id="PS00923">
    <property type="entry name" value="ASP_GLU_RACEMASE_1"/>
    <property type="match status" value="1"/>
</dbReference>
<dbReference type="RefSeq" id="WP_076201543.1">
    <property type="nucleotide sequence ID" value="NZ_CP019236.1"/>
</dbReference>
<gene>
    <name evidence="3" type="ORF">RD110_20375</name>
</gene>
<dbReference type="InterPro" id="IPR001920">
    <property type="entry name" value="Asp/Glu_race"/>
</dbReference>
<dbReference type="OrthoDB" id="9803739at2"/>
<comment type="similarity">
    <text evidence="1">Belongs to the aspartate/glutamate racemases family.</text>
</comment>
<name>A0A1P8JZU6_9BURK</name>
<evidence type="ECO:0000256" key="1">
    <source>
        <dbReference type="ARBA" id="ARBA00007847"/>
    </source>
</evidence>
<dbReference type="EMBL" id="CP019236">
    <property type="protein sequence ID" value="APW39279.1"/>
    <property type="molecule type" value="Genomic_DNA"/>
</dbReference>
<dbReference type="NCBIfam" id="TIGR00035">
    <property type="entry name" value="asp_race"/>
    <property type="match status" value="1"/>
</dbReference>
<dbReference type="GO" id="GO:0047661">
    <property type="term" value="F:amino-acid racemase activity"/>
    <property type="evidence" value="ECO:0007669"/>
    <property type="project" value="InterPro"/>
</dbReference>
<accession>A0A1P8JZU6</accession>
<dbReference type="KEGG" id="rhy:RD110_20375"/>
<dbReference type="AlphaFoldDB" id="A0A1P8JZU6"/>